<accession>A0A7J8B8D1</accession>
<keyword evidence="3" id="KW-1185">Reference proteome</keyword>
<dbReference type="Proteomes" id="UP000593571">
    <property type="component" value="Unassembled WGS sequence"/>
</dbReference>
<dbReference type="EMBL" id="JACASE010000019">
    <property type="protein sequence ID" value="KAF6394716.1"/>
    <property type="molecule type" value="Genomic_DNA"/>
</dbReference>
<feature type="region of interest" description="Disordered" evidence="1">
    <location>
        <begin position="106"/>
        <end position="125"/>
    </location>
</feature>
<proteinExistence type="predicted"/>
<evidence type="ECO:0000313" key="2">
    <source>
        <dbReference type="EMBL" id="KAF6394716.1"/>
    </source>
</evidence>
<reference evidence="2 3" key="1">
    <citation type="journal article" date="2020" name="Nature">
        <title>Six reference-quality genomes reveal evolution of bat adaptations.</title>
        <authorList>
            <person name="Jebb D."/>
            <person name="Huang Z."/>
            <person name="Pippel M."/>
            <person name="Hughes G.M."/>
            <person name="Lavrichenko K."/>
            <person name="Devanna P."/>
            <person name="Winkler S."/>
            <person name="Jermiin L.S."/>
            <person name="Skirmuntt E.C."/>
            <person name="Katzourakis A."/>
            <person name="Burkitt-Gray L."/>
            <person name="Ray D.A."/>
            <person name="Sullivan K.A.M."/>
            <person name="Roscito J.G."/>
            <person name="Kirilenko B.M."/>
            <person name="Davalos L.M."/>
            <person name="Corthals A.P."/>
            <person name="Power M.L."/>
            <person name="Jones G."/>
            <person name="Ransome R.D."/>
            <person name="Dechmann D.K.N."/>
            <person name="Locatelli A.G."/>
            <person name="Puechmaille S.J."/>
            <person name="Fedrigo O."/>
            <person name="Jarvis E.D."/>
            <person name="Hiller M."/>
            <person name="Vernes S.C."/>
            <person name="Myers E.W."/>
            <person name="Teeling E.C."/>
        </authorList>
    </citation>
    <scope>NUCLEOTIDE SEQUENCE [LARGE SCALE GENOMIC DNA]</scope>
    <source>
        <strain evidence="2">MRouAeg1</strain>
        <tissue evidence="2">Muscle</tissue>
    </source>
</reference>
<evidence type="ECO:0000313" key="3">
    <source>
        <dbReference type="Proteomes" id="UP000593571"/>
    </source>
</evidence>
<comment type="caution">
    <text evidence="2">The sequence shown here is derived from an EMBL/GenBank/DDBJ whole genome shotgun (WGS) entry which is preliminary data.</text>
</comment>
<gene>
    <name evidence="2" type="ORF">HJG63_010041</name>
</gene>
<organism evidence="2 3">
    <name type="scientific">Rousettus aegyptiacus</name>
    <name type="common">Egyptian fruit bat</name>
    <name type="synonym">Pteropus aegyptiacus</name>
    <dbReference type="NCBI Taxonomy" id="9407"/>
    <lineage>
        <taxon>Eukaryota</taxon>
        <taxon>Metazoa</taxon>
        <taxon>Chordata</taxon>
        <taxon>Craniata</taxon>
        <taxon>Vertebrata</taxon>
        <taxon>Euteleostomi</taxon>
        <taxon>Mammalia</taxon>
        <taxon>Eutheria</taxon>
        <taxon>Laurasiatheria</taxon>
        <taxon>Chiroptera</taxon>
        <taxon>Yinpterochiroptera</taxon>
        <taxon>Pteropodoidea</taxon>
        <taxon>Pteropodidae</taxon>
        <taxon>Rousettinae</taxon>
        <taxon>Rousettus</taxon>
    </lineage>
</organism>
<protein>
    <submittedName>
        <fullName evidence="2">Uncharacterized protein</fullName>
    </submittedName>
</protein>
<dbReference type="AlphaFoldDB" id="A0A7J8B8D1"/>
<name>A0A7J8B8D1_ROUAE</name>
<evidence type="ECO:0000256" key="1">
    <source>
        <dbReference type="SAM" id="MobiDB-lite"/>
    </source>
</evidence>
<sequence>MKIQVLPSRKSVLSKLNSANKPKLEKKKTPNKYEHTAIYVWETGGSCSSTHFAFLEKVGRPARQPRRRVHGLDAQSLVLRCYVGLVSQVVKAGRRSVCPWARSISAQGNKTPQHTHTHTHTPRDSLAPMCKKALCRGKGARSGLSGNFHARRSCRLEGRSGRGAV</sequence>